<dbReference type="AlphaFoldDB" id="X1RTW9"/>
<protein>
    <submittedName>
        <fullName evidence="1">Uncharacterized protein</fullName>
    </submittedName>
</protein>
<name>X1RTW9_9ZZZZ</name>
<dbReference type="EMBL" id="BARW01000863">
    <property type="protein sequence ID" value="GAI70401.1"/>
    <property type="molecule type" value="Genomic_DNA"/>
</dbReference>
<reference evidence="1" key="1">
    <citation type="journal article" date="2014" name="Front. Microbiol.">
        <title>High frequency of phylogenetically diverse reductive dehalogenase-homologous genes in deep subseafloor sedimentary metagenomes.</title>
        <authorList>
            <person name="Kawai M."/>
            <person name="Futagami T."/>
            <person name="Toyoda A."/>
            <person name="Takaki Y."/>
            <person name="Nishi S."/>
            <person name="Hori S."/>
            <person name="Arai W."/>
            <person name="Tsubouchi T."/>
            <person name="Morono Y."/>
            <person name="Uchiyama I."/>
            <person name="Ito T."/>
            <person name="Fujiyama A."/>
            <person name="Inagaki F."/>
            <person name="Takami H."/>
        </authorList>
    </citation>
    <scope>NUCLEOTIDE SEQUENCE</scope>
    <source>
        <strain evidence="1">Expedition CK06-06</strain>
    </source>
</reference>
<proteinExistence type="predicted"/>
<gene>
    <name evidence="1" type="ORF">S12H4_03167</name>
</gene>
<accession>X1RTW9</accession>
<evidence type="ECO:0000313" key="1">
    <source>
        <dbReference type="EMBL" id="GAI70401.1"/>
    </source>
</evidence>
<comment type="caution">
    <text evidence="1">The sequence shown here is derived from an EMBL/GenBank/DDBJ whole genome shotgun (WGS) entry which is preliminary data.</text>
</comment>
<sequence>MTVLELVRRIRQWRREHGYSSSLAWAQGVVQLLKGIGLIEIDGLGNVRIPEVKLPGETEE</sequence>
<organism evidence="1">
    <name type="scientific">marine sediment metagenome</name>
    <dbReference type="NCBI Taxonomy" id="412755"/>
    <lineage>
        <taxon>unclassified sequences</taxon>
        <taxon>metagenomes</taxon>
        <taxon>ecological metagenomes</taxon>
    </lineage>
</organism>